<protein>
    <submittedName>
        <fullName evidence="2">Aste57867_12685 protein</fullName>
    </submittedName>
</protein>
<evidence type="ECO:0000313" key="1">
    <source>
        <dbReference type="EMBL" id="KAF0696563.1"/>
    </source>
</evidence>
<dbReference type="Pfam" id="PF04488">
    <property type="entry name" value="Gly_transf_sug"/>
    <property type="match status" value="1"/>
</dbReference>
<keyword evidence="3" id="KW-1185">Reference proteome</keyword>
<dbReference type="EMBL" id="CAADRA010005407">
    <property type="protein sequence ID" value="VFT89535.1"/>
    <property type="molecule type" value="Genomic_DNA"/>
</dbReference>
<dbReference type="Proteomes" id="UP000332933">
    <property type="component" value="Unassembled WGS sequence"/>
</dbReference>
<reference evidence="1" key="2">
    <citation type="submission" date="2019-06" db="EMBL/GenBank/DDBJ databases">
        <title>Genomics analysis of Aphanomyces spp. identifies a new class of oomycete effector associated with host adaptation.</title>
        <authorList>
            <person name="Gaulin E."/>
        </authorList>
    </citation>
    <scope>NUCLEOTIDE SEQUENCE</scope>
    <source>
        <strain evidence="1">CBS 578.67</strain>
    </source>
</reference>
<name>A0A485KWN2_9STRA</name>
<evidence type="ECO:0000313" key="2">
    <source>
        <dbReference type="EMBL" id="VFT89535.1"/>
    </source>
</evidence>
<dbReference type="Gene3D" id="3.90.550.20">
    <property type="match status" value="1"/>
</dbReference>
<gene>
    <name evidence="2" type="primary">Aste57867_12685</name>
    <name evidence="1" type="ORF">As57867_012638</name>
    <name evidence="2" type="ORF">ASTE57867_12685</name>
</gene>
<dbReference type="GO" id="GO:0000136">
    <property type="term" value="C:mannan polymerase complex"/>
    <property type="evidence" value="ECO:0007669"/>
    <property type="project" value="TreeGrafter"/>
</dbReference>
<sequence>MWSADASYMLHEQDHDDDLFLSLLNSTSPKALQRRRAVVFASLLLLSGLICLDLSTDESLLVRHTTSSMAYLRQVDVLTTPPPETCRVQFVVDGDTYVPKSFPTLPAWIRQSDASCAIEYIRSDHAFVDELPPAQKAMFDDTAFLTIVQADFMKLLIVYYLGGLVADLDVEPLKRFPSEWTGPTTALATCDVVLGIEVNCFDDVCARTMVRKGQIQNWAMYARRPHSRFIGALLDYVVAKYSTFLPPHDRNVSVQEVAGSGTITDFVNQYGGFGPWRQHYQAETSPGGGTLQTNLSSVLRIKKDDEEVCVVGPNWTGGSCGGSQPLCLLHHSYAGTWRHA</sequence>
<organism evidence="2 3">
    <name type="scientific">Aphanomyces stellatus</name>
    <dbReference type="NCBI Taxonomy" id="120398"/>
    <lineage>
        <taxon>Eukaryota</taxon>
        <taxon>Sar</taxon>
        <taxon>Stramenopiles</taxon>
        <taxon>Oomycota</taxon>
        <taxon>Saprolegniomycetes</taxon>
        <taxon>Saprolegniales</taxon>
        <taxon>Verrucalvaceae</taxon>
        <taxon>Aphanomyces</taxon>
    </lineage>
</organism>
<dbReference type="InterPro" id="IPR007577">
    <property type="entry name" value="GlycoTrfase_DXD_sugar-bd_CS"/>
</dbReference>
<dbReference type="InterPro" id="IPR039367">
    <property type="entry name" value="Och1-like"/>
</dbReference>
<dbReference type="PANTHER" id="PTHR31834:SF1">
    <property type="entry name" value="INITIATION-SPECIFIC ALPHA-1,6-MANNOSYLTRANSFERASE"/>
    <property type="match status" value="1"/>
</dbReference>
<dbReference type="GO" id="GO:0006487">
    <property type="term" value="P:protein N-linked glycosylation"/>
    <property type="evidence" value="ECO:0007669"/>
    <property type="project" value="TreeGrafter"/>
</dbReference>
<proteinExistence type="predicted"/>
<dbReference type="AlphaFoldDB" id="A0A485KWN2"/>
<evidence type="ECO:0000313" key="3">
    <source>
        <dbReference type="Proteomes" id="UP000332933"/>
    </source>
</evidence>
<dbReference type="GO" id="GO:0000009">
    <property type="term" value="F:alpha-1,6-mannosyltransferase activity"/>
    <property type="evidence" value="ECO:0007669"/>
    <property type="project" value="InterPro"/>
</dbReference>
<dbReference type="PANTHER" id="PTHR31834">
    <property type="entry name" value="INITIATION-SPECIFIC ALPHA-1,6-MANNOSYLTRANSFERASE"/>
    <property type="match status" value="1"/>
</dbReference>
<accession>A0A485KWN2</accession>
<dbReference type="EMBL" id="VJMH01005386">
    <property type="protein sequence ID" value="KAF0696563.1"/>
    <property type="molecule type" value="Genomic_DNA"/>
</dbReference>
<reference evidence="2 3" key="1">
    <citation type="submission" date="2019-03" db="EMBL/GenBank/DDBJ databases">
        <authorList>
            <person name="Gaulin E."/>
            <person name="Dumas B."/>
        </authorList>
    </citation>
    <scope>NUCLEOTIDE SEQUENCE [LARGE SCALE GENOMIC DNA]</scope>
    <source>
        <strain evidence="2">CBS 568.67</strain>
    </source>
</reference>